<sequence>DVLPASSEGESADDSCVEMDVEDVEDASRRRSGMKRRADCLLFEEADGGHSDGVVPPSTPPLPAPPRKRRSISPSSPQHTGPSYPEAESEAAPQTEPETDDMDVDVDEPEAEADPMDVDVHVAEVVEAAEPTEGQLASSGSSAFDGSIGLGSISSGSISSGSFTSGSGSRGSIGHGSVGLASVSSGSVSSGSVSS</sequence>
<feature type="region of interest" description="Disordered" evidence="1">
    <location>
        <begin position="1"/>
        <end position="195"/>
    </location>
</feature>
<feature type="compositionally biased region" description="Acidic residues" evidence="1">
    <location>
        <begin position="97"/>
        <end position="117"/>
    </location>
</feature>
<evidence type="ECO:0000256" key="1">
    <source>
        <dbReference type="SAM" id="MobiDB-lite"/>
    </source>
</evidence>
<reference evidence="2" key="1">
    <citation type="journal article" date="2021" name="Proc. Natl. Acad. Sci. U.S.A.">
        <title>Three genomes in the algal genus Volvox reveal the fate of a haploid sex-determining region after a transition to homothallism.</title>
        <authorList>
            <person name="Yamamoto K."/>
            <person name="Hamaji T."/>
            <person name="Kawai-Toyooka H."/>
            <person name="Matsuzaki R."/>
            <person name="Takahashi F."/>
            <person name="Nishimura Y."/>
            <person name="Kawachi M."/>
            <person name="Noguchi H."/>
            <person name="Minakuchi Y."/>
            <person name="Umen J.G."/>
            <person name="Toyoda A."/>
            <person name="Nozaki H."/>
        </authorList>
    </citation>
    <scope>NUCLEOTIDE SEQUENCE</scope>
    <source>
        <strain evidence="2">NIES-3780</strain>
    </source>
</reference>
<dbReference type="AlphaFoldDB" id="A0A8J4B513"/>
<accession>A0A8J4B513</accession>
<dbReference type="Proteomes" id="UP000747399">
    <property type="component" value="Unassembled WGS sequence"/>
</dbReference>
<name>A0A8J4B513_9CHLO</name>
<gene>
    <name evidence="2" type="ORF">Vafri_7546</name>
</gene>
<feature type="compositionally biased region" description="Low complexity" evidence="1">
    <location>
        <begin position="178"/>
        <end position="195"/>
    </location>
</feature>
<comment type="caution">
    <text evidence="2">The sequence shown here is derived from an EMBL/GenBank/DDBJ whole genome shotgun (WGS) entry which is preliminary data.</text>
</comment>
<feature type="compositionally biased region" description="Gly residues" evidence="1">
    <location>
        <begin position="168"/>
        <end position="177"/>
    </location>
</feature>
<keyword evidence="3" id="KW-1185">Reference proteome</keyword>
<dbReference type="EMBL" id="BNCO01000011">
    <property type="protein sequence ID" value="GIL51581.1"/>
    <property type="molecule type" value="Genomic_DNA"/>
</dbReference>
<proteinExistence type="predicted"/>
<evidence type="ECO:0000313" key="2">
    <source>
        <dbReference type="EMBL" id="GIL51581.1"/>
    </source>
</evidence>
<protein>
    <submittedName>
        <fullName evidence="2">Uncharacterized protein</fullName>
    </submittedName>
</protein>
<feature type="non-terminal residue" evidence="2">
    <location>
        <position position="195"/>
    </location>
</feature>
<feature type="compositionally biased region" description="Polar residues" evidence="1">
    <location>
        <begin position="135"/>
        <end position="144"/>
    </location>
</feature>
<feature type="non-terminal residue" evidence="2">
    <location>
        <position position="1"/>
    </location>
</feature>
<evidence type="ECO:0000313" key="3">
    <source>
        <dbReference type="Proteomes" id="UP000747399"/>
    </source>
</evidence>
<feature type="compositionally biased region" description="Acidic residues" evidence="1">
    <location>
        <begin position="10"/>
        <end position="25"/>
    </location>
</feature>
<organism evidence="2 3">
    <name type="scientific">Volvox africanus</name>
    <dbReference type="NCBI Taxonomy" id="51714"/>
    <lineage>
        <taxon>Eukaryota</taxon>
        <taxon>Viridiplantae</taxon>
        <taxon>Chlorophyta</taxon>
        <taxon>core chlorophytes</taxon>
        <taxon>Chlorophyceae</taxon>
        <taxon>CS clade</taxon>
        <taxon>Chlamydomonadales</taxon>
        <taxon>Volvocaceae</taxon>
        <taxon>Volvox</taxon>
    </lineage>
</organism>
<feature type="compositionally biased region" description="Low complexity" evidence="1">
    <location>
        <begin position="146"/>
        <end position="167"/>
    </location>
</feature>